<protein>
    <submittedName>
        <fullName evidence="1">Uncharacterized protein</fullName>
    </submittedName>
</protein>
<reference evidence="1 2" key="1">
    <citation type="submission" date="2015-10" db="EMBL/GenBank/DDBJ databases">
        <title>Full genome of DAOMC 229536 Phialocephala scopiformis, a fungal endophyte of spruce producing the potent anti-insectan compound rugulosin.</title>
        <authorList>
            <consortium name="DOE Joint Genome Institute"/>
            <person name="Walker A.K."/>
            <person name="Frasz S.L."/>
            <person name="Seifert K.A."/>
            <person name="Miller J.D."/>
            <person name="Mondo S.J."/>
            <person name="Labutti K."/>
            <person name="Lipzen A."/>
            <person name="Dockter R."/>
            <person name="Kennedy M."/>
            <person name="Grigoriev I.V."/>
            <person name="Spatafora J.W."/>
        </authorList>
    </citation>
    <scope>NUCLEOTIDE SEQUENCE [LARGE SCALE GENOMIC DNA]</scope>
    <source>
        <strain evidence="1 2">CBS 120377</strain>
    </source>
</reference>
<dbReference type="Proteomes" id="UP000070700">
    <property type="component" value="Unassembled WGS sequence"/>
</dbReference>
<organism evidence="1 2">
    <name type="scientific">Mollisia scopiformis</name>
    <name type="common">Conifer needle endophyte fungus</name>
    <name type="synonym">Phialocephala scopiformis</name>
    <dbReference type="NCBI Taxonomy" id="149040"/>
    <lineage>
        <taxon>Eukaryota</taxon>
        <taxon>Fungi</taxon>
        <taxon>Dikarya</taxon>
        <taxon>Ascomycota</taxon>
        <taxon>Pezizomycotina</taxon>
        <taxon>Leotiomycetes</taxon>
        <taxon>Helotiales</taxon>
        <taxon>Mollisiaceae</taxon>
        <taxon>Mollisia</taxon>
    </lineage>
</organism>
<keyword evidence="2" id="KW-1185">Reference proteome</keyword>
<evidence type="ECO:0000313" key="1">
    <source>
        <dbReference type="EMBL" id="KUJ13810.1"/>
    </source>
</evidence>
<dbReference type="AlphaFoldDB" id="A0A194X0U7"/>
<name>A0A194X0U7_MOLSC</name>
<dbReference type="InParanoid" id="A0A194X0U7"/>
<sequence length="228" mass="25374">MDTTGVLLTLDNPCGIELELDRSSCVPGLEVEKDGCFWLMPGVRDGALLVLVGVDDTVPAPEASEEVVLIKFDDAGSITLDMMTTEEFWLVLLDSSTFLLDEDVEIGVEVDSSEDVELKVEPNDFALEVDNDVTLFELTDIEEALLEPNTSDDDEEETWSSAGITFFDVDKVEAFEVVEFFMELLLLDFEESADETDQIKQKDMYSKYMFAISKFHNMTGRAESGNGS</sequence>
<dbReference type="EMBL" id="KQ947421">
    <property type="protein sequence ID" value="KUJ13810.1"/>
    <property type="molecule type" value="Genomic_DNA"/>
</dbReference>
<gene>
    <name evidence="1" type="ORF">LY89DRAFT_736807</name>
</gene>
<evidence type="ECO:0000313" key="2">
    <source>
        <dbReference type="Proteomes" id="UP000070700"/>
    </source>
</evidence>
<dbReference type="RefSeq" id="XP_018068165.1">
    <property type="nucleotide sequence ID" value="XM_018220170.1"/>
</dbReference>
<dbReference type="KEGG" id="psco:LY89DRAFT_736807"/>
<dbReference type="GeneID" id="28829896"/>
<accession>A0A194X0U7</accession>
<proteinExistence type="predicted"/>